<organism evidence="3 4">
    <name type="scientific">Myriangium duriaei CBS 260.36</name>
    <dbReference type="NCBI Taxonomy" id="1168546"/>
    <lineage>
        <taxon>Eukaryota</taxon>
        <taxon>Fungi</taxon>
        <taxon>Dikarya</taxon>
        <taxon>Ascomycota</taxon>
        <taxon>Pezizomycotina</taxon>
        <taxon>Dothideomycetes</taxon>
        <taxon>Dothideomycetidae</taxon>
        <taxon>Myriangiales</taxon>
        <taxon>Myriangiaceae</taxon>
        <taxon>Myriangium</taxon>
    </lineage>
</organism>
<dbReference type="PROSITE" id="PS51294">
    <property type="entry name" value="HTH_MYB"/>
    <property type="match status" value="1"/>
</dbReference>
<dbReference type="SUPFAM" id="SSF46689">
    <property type="entry name" value="Homeodomain-like"/>
    <property type="match status" value="1"/>
</dbReference>
<dbReference type="Gene3D" id="1.10.20.10">
    <property type="entry name" value="Histone, subunit A"/>
    <property type="match status" value="1"/>
</dbReference>
<dbReference type="InterPro" id="IPR001005">
    <property type="entry name" value="SANT/Myb"/>
</dbReference>
<dbReference type="GO" id="GO:0005634">
    <property type="term" value="C:nucleus"/>
    <property type="evidence" value="ECO:0007669"/>
    <property type="project" value="InterPro"/>
</dbReference>
<feature type="compositionally biased region" description="Polar residues" evidence="1">
    <location>
        <begin position="457"/>
        <end position="467"/>
    </location>
</feature>
<dbReference type="GO" id="GO:0042393">
    <property type="term" value="F:histone binding"/>
    <property type="evidence" value="ECO:0007669"/>
    <property type="project" value="InterPro"/>
</dbReference>
<protein>
    <recommendedName>
        <fullName evidence="2">HTH myb-type domain-containing protein</fullName>
    </recommendedName>
</protein>
<feature type="region of interest" description="Disordered" evidence="1">
    <location>
        <begin position="802"/>
        <end position="950"/>
    </location>
</feature>
<gene>
    <name evidence="3" type="ORF">K461DRAFT_290799</name>
</gene>
<proteinExistence type="predicted"/>
<evidence type="ECO:0000259" key="2">
    <source>
        <dbReference type="PROSITE" id="PS51294"/>
    </source>
</evidence>
<sequence>MFGTPLRRFSRDLTDNPQELRRDRARNNLKLKSKFERIFEKYGRDFEGVGDEIDLATGQVVVDNGHLARMQHERDTGSTPSRRFVRAFTQELGGEDHQESRALNQLRAQSRIPGQTTRSPIAQRQQQDLFQAQRYRNEDVGDRTLAHLNHPSTTTDPQSALVAMAQPHGVSGGVNPDAINSLGNALATQIASFLNQQLVSQLGTLQPSNPWAVPPLPNSDHAPDSASVGLMSPTPAPGGVSIWAPYDDDDDIPRRGHSRRRLRFEDSIPVDDSDEALPSIESPHIRRNGGANKGKGDPDECEFEREMLQYENFLNQATYTFQTLAHGFANRSILDEKETQGRTKKGRSRAVNGHEWPEGNPSNVRRFTIEEDRIILRMKKKNKTSSEIARFLPGRTEGSIAVRYSRALKPGAVRYDQDRFVELADGEEDDSLAATARNPSVTVRSESSPASLEDNDLGTSVDTNIQQPDMDEQEIQRDTENHPEFQQRVGNNLHFGQNGMITWELDRNVGHEDIDQLAGNKRKRAVSEEAFEMNVYSEELPFQVKRKRGRPRKYPRPGDLGYNAASFRGSSQYPAIFPYGQAFNHLPQPTGPLMPPSQPTLTPTVPRGPPQPFKYAEQAALSRVFSVKPRRSALRPSRRKDARAQEGQTSKTLTFVLYDHNVAQRRETQAPAQPNAEHTQPIPDTSIPEETVQLNTDDAHSTPEASLSEDGLARDGERETHCDMRRLFEDDAFSSINLDPKPRNGEFEDDIGEYFPLDPRLISTSSYERDHQLMDPESSALAPRLTNSTPVKLNSRLREMEVSAPYSAQRPTAYPAPDFNSRTTAYPALDPHMRDSSSIASDSDVMYTGLSQNGDRPRSGSRKEPRASTPRTIDKSASRDVAPNTPINRKLLSSRKIKSGQNKASMRSTMFRQRLSSPAQQTGVLKSSKTPRRGERVGTPIMLDASDDDL</sequence>
<feature type="domain" description="HTH myb-type" evidence="2">
    <location>
        <begin position="365"/>
        <end position="412"/>
    </location>
</feature>
<feature type="region of interest" description="Disordered" evidence="1">
    <location>
        <begin position="627"/>
        <end position="651"/>
    </location>
</feature>
<dbReference type="Proteomes" id="UP000799439">
    <property type="component" value="Unassembled WGS sequence"/>
</dbReference>
<evidence type="ECO:0000256" key="1">
    <source>
        <dbReference type="SAM" id="MobiDB-lite"/>
    </source>
</evidence>
<feature type="compositionally biased region" description="Basic and acidic residues" evidence="1">
    <location>
        <begin position="855"/>
        <end position="878"/>
    </location>
</feature>
<evidence type="ECO:0000313" key="4">
    <source>
        <dbReference type="Proteomes" id="UP000799439"/>
    </source>
</evidence>
<feature type="compositionally biased region" description="Pro residues" evidence="1">
    <location>
        <begin position="589"/>
        <end position="598"/>
    </location>
</feature>
<dbReference type="InterPro" id="IPR017930">
    <property type="entry name" value="Myb_dom"/>
</dbReference>
<reference evidence="3" key="1">
    <citation type="journal article" date="2020" name="Stud. Mycol.">
        <title>101 Dothideomycetes genomes: a test case for predicting lifestyles and emergence of pathogens.</title>
        <authorList>
            <person name="Haridas S."/>
            <person name="Albert R."/>
            <person name="Binder M."/>
            <person name="Bloem J."/>
            <person name="Labutti K."/>
            <person name="Salamov A."/>
            <person name="Andreopoulos B."/>
            <person name="Baker S."/>
            <person name="Barry K."/>
            <person name="Bills G."/>
            <person name="Bluhm B."/>
            <person name="Cannon C."/>
            <person name="Castanera R."/>
            <person name="Culley D."/>
            <person name="Daum C."/>
            <person name="Ezra D."/>
            <person name="Gonzalez J."/>
            <person name="Henrissat B."/>
            <person name="Kuo A."/>
            <person name="Liang C."/>
            <person name="Lipzen A."/>
            <person name="Lutzoni F."/>
            <person name="Magnuson J."/>
            <person name="Mondo S."/>
            <person name="Nolan M."/>
            <person name="Ohm R."/>
            <person name="Pangilinan J."/>
            <person name="Park H.-J."/>
            <person name="Ramirez L."/>
            <person name="Alfaro M."/>
            <person name="Sun H."/>
            <person name="Tritt A."/>
            <person name="Yoshinaga Y."/>
            <person name="Zwiers L.-H."/>
            <person name="Turgeon B."/>
            <person name="Goodwin S."/>
            <person name="Spatafora J."/>
            <person name="Crous P."/>
            <person name="Grigoriev I."/>
        </authorList>
    </citation>
    <scope>NUCLEOTIDE SEQUENCE</scope>
    <source>
        <strain evidence="3">CBS 260.36</strain>
    </source>
</reference>
<dbReference type="PANTHER" id="PTHR15992">
    <property type="entry name" value="HOLLIDAY JUNCTION RECOGNITION PROTEIN"/>
    <property type="match status" value="1"/>
</dbReference>
<dbReference type="InterPro" id="IPR009057">
    <property type="entry name" value="Homeodomain-like_sf"/>
</dbReference>
<dbReference type="AlphaFoldDB" id="A0A9P4JB72"/>
<feature type="region of interest" description="Disordered" evidence="1">
    <location>
        <begin position="210"/>
        <end position="233"/>
    </location>
</feature>
<dbReference type="EMBL" id="ML996082">
    <property type="protein sequence ID" value="KAF2155808.1"/>
    <property type="molecule type" value="Genomic_DNA"/>
</dbReference>
<evidence type="ECO:0000313" key="3">
    <source>
        <dbReference type="EMBL" id="KAF2155808.1"/>
    </source>
</evidence>
<feature type="compositionally biased region" description="Polar residues" evidence="1">
    <location>
        <begin position="437"/>
        <end position="450"/>
    </location>
</feature>
<feature type="region of interest" description="Disordered" evidence="1">
    <location>
        <begin position="587"/>
        <end position="613"/>
    </location>
</feature>
<feature type="region of interest" description="Disordered" evidence="1">
    <location>
        <begin position="431"/>
        <end position="475"/>
    </location>
</feature>
<comment type="caution">
    <text evidence="3">The sequence shown here is derived from an EMBL/GenBank/DDBJ whole genome shotgun (WGS) entry which is preliminary data.</text>
</comment>
<feature type="region of interest" description="Disordered" evidence="1">
    <location>
        <begin position="337"/>
        <end position="363"/>
    </location>
</feature>
<dbReference type="OrthoDB" id="2420608at2759"/>
<feature type="compositionally biased region" description="Basic residues" evidence="1">
    <location>
        <begin position="628"/>
        <end position="641"/>
    </location>
</feature>
<feature type="compositionally biased region" description="Polar residues" evidence="1">
    <location>
        <begin position="899"/>
        <end position="928"/>
    </location>
</feature>
<keyword evidence="4" id="KW-1185">Reference proteome</keyword>
<name>A0A9P4JB72_9PEZI</name>
<dbReference type="PANTHER" id="PTHR15992:SF5">
    <property type="entry name" value="HOLLIDAY JUNCTION RECOGNITION PROTEIN"/>
    <property type="match status" value="1"/>
</dbReference>
<dbReference type="GO" id="GO:0046982">
    <property type="term" value="F:protein heterodimerization activity"/>
    <property type="evidence" value="ECO:0007669"/>
    <property type="project" value="InterPro"/>
</dbReference>
<dbReference type="InterPro" id="IPR009072">
    <property type="entry name" value="Histone-fold"/>
</dbReference>
<accession>A0A9P4JB72</accession>
<feature type="region of interest" description="Disordered" evidence="1">
    <location>
        <begin position="270"/>
        <end position="299"/>
    </location>
</feature>
<dbReference type="InterPro" id="IPR018465">
    <property type="entry name" value="Scm3/HJURP"/>
</dbReference>
<dbReference type="Pfam" id="PF10384">
    <property type="entry name" value="Scm3"/>
    <property type="match status" value="1"/>
</dbReference>
<feature type="region of interest" description="Disordered" evidence="1">
    <location>
        <begin position="666"/>
        <end position="717"/>
    </location>
</feature>
<dbReference type="CDD" id="cd00167">
    <property type="entry name" value="SANT"/>
    <property type="match status" value="1"/>
</dbReference>